<evidence type="ECO:0000313" key="4">
    <source>
        <dbReference type="EMBL" id="RDW22321.1"/>
    </source>
</evidence>
<reference evidence="5" key="1">
    <citation type="submission" date="2017-11" db="EMBL/GenBank/DDBJ databases">
        <authorList>
            <person name="Zhu W."/>
        </authorList>
    </citation>
    <scope>NUCLEOTIDE SEQUENCE [LARGE SCALE GENOMIC DNA]</scope>
    <source>
        <strain evidence="5">CAU 1183</strain>
    </source>
</reference>
<comment type="caution">
    <text evidence="4">The sequence shown here is derived from an EMBL/GenBank/DDBJ whole genome shotgun (WGS) entry which is preliminary data.</text>
</comment>
<dbReference type="AlphaFoldDB" id="A0A3D8Q3B7"/>
<dbReference type="Proteomes" id="UP000257143">
    <property type="component" value="Unassembled WGS sequence"/>
</dbReference>
<proteinExistence type="inferred from homology"/>
<sequence length="546" mass="63545">MKSLKYNLVYRCIVIVWMAIKFIFQIYFFYFRHSIWDSKTKDKWDRLLAKMAREYRVKAEQLGGVLIKVGQFLSTRTDFMPDVFIRELTELVDHVPPMSFDYAEKVLNQEWETTIDTHLESITKSSIASASIGEVYRAVLKDGTAVAIKVRRNRIEEIFHKDFIALRIVFWILQVFTNFGKKANLKALYSELVQVMDRELDFKQELEYGRYFKERYKDNPAIHIPFYIHSLSTDKVLVMEWIDGAKITDIGFMKSHRINIEQTTKVLFDFYMDQFMNPGKFHADPHAGNILMQKDGTIAILDFGMIGEIKKQDTEQFKILVQGFIIDNYDIVVDALDKMNFILPNADKKKLKKVIKETVELYQNGSLKNFNSQTMEKLMEEIGVIIKDQPIQLPADYAYLIRAIAIVVGILFAINPETDIVKWAKPKIKDWFGVGIIIKSITKQYAKNASEPILSYPKALLGFLESGEKNRTWDKEKEYYRLRHHFYLLIESISFIMVVIGIISAVYGFSIGIESIGIIGLSLIGIFLIIINIILVMHYRMIRSRK</sequence>
<organism evidence="4 5">
    <name type="scientific">Oceanobacillus arenosus</name>
    <dbReference type="NCBI Taxonomy" id="1229153"/>
    <lineage>
        <taxon>Bacteria</taxon>
        <taxon>Bacillati</taxon>
        <taxon>Bacillota</taxon>
        <taxon>Bacilli</taxon>
        <taxon>Bacillales</taxon>
        <taxon>Bacillaceae</taxon>
        <taxon>Oceanobacillus</taxon>
    </lineage>
</organism>
<keyword evidence="2" id="KW-0472">Membrane</keyword>
<comment type="similarity">
    <text evidence="1">Belongs to the protein kinase superfamily. ADCK protein kinase family.</text>
</comment>
<dbReference type="OrthoDB" id="9795390at2"/>
<dbReference type="InterPro" id="IPR050154">
    <property type="entry name" value="UbiB_kinase"/>
</dbReference>
<keyword evidence="5" id="KW-1185">Reference proteome</keyword>
<evidence type="ECO:0000313" key="5">
    <source>
        <dbReference type="Proteomes" id="UP000257143"/>
    </source>
</evidence>
<dbReference type="Pfam" id="PF03109">
    <property type="entry name" value="ABC1"/>
    <property type="match status" value="1"/>
</dbReference>
<dbReference type="PROSITE" id="PS50011">
    <property type="entry name" value="PROTEIN_KINASE_DOM"/>
    <property type="match status" value="1"/>
</dbReference>
<dbReference type="PANTHER" id="PTHR10566:SF113">
    <property type="entry name" value="PROTEIN ACTIVITY OF BC1 COMPLEX KINASE 7, CHLOROPLASTIC"/>
    <property type="match status" value="1"/>
</dbReference>
<dbReference type="PANTHER" id="PTHR10566">
    <property type="entry name" value="CHAPERONE-ACTIVITY OF BC1 COMPLEX CABC1 -RELATED"/>
    <property type="match status" value="1"/>
</dbReference>
<feature type="transmembrane region" description="Helical" evidence="2">
    <location>
        <begin position="515"/>
        <end position="537"/>
    </location>
</feature>
<evidence type="ECO:0000259" key="3">
    <source>
        <dbReference type="PROSITE" id="PS50011"/>
    </source>
</evidence>
<protein>
    <submittedName>
        <fullName evidence="4">ABC transporter</fullName>
    </submittedName>
</protein>
<feature type="transmembrane region" description="Helical" evidence="2">
    <location>
        <begin position="12"/>
        <end position="31"/>
    </location>
</feature>
<dbReference type="Gene3D" id="1.10.510.10">
    <property type="entry name" value="Transferase(Phosphotransferase) domain 1"/>
    <property type="match status" value="1"/>
</dbReference>
<keyword evidence="2" id="KW-0812">Transmembrane</keyword>
<dbReference type="RefSeq" id="WP_115771179.1">
    <property type="nucleotide sequence ID" value="NZ_PIOC01000001.1"/>
</dbReference>
<evidence type="ECO:0000256" key="1">
    <source>
        <dbReference type="ARBA" id="ARBA00009670"/>
    </source>
</evidence>
<gene>
    <name evidence="4" type="ORF">CWR48_01035</name>
</gene>
<dbReference type="EMBL" id="PIOC01000001">
    <property type="protein sequence ID" value="RDW22321.1"/>
    <property type="molecule type" value="Genomic_DNA"/>
</dbReference>
<dbReference type="InterPro" id="IPR011009">
    <property type="entry name" value="Kinase-like_dom_sf"/>
</dbReference>
<accession>A0A3D8Q3B7</accession>
<dbReference type="CDD" id="cd05121">
    <property type="entry name" value="ABC1_ADCK3-like"/>
    <property type="match status" value="1"/>
</dbReference>
<dbReference type="GO" id="GO:0005524">
    <property type="term" value="F:ATP binding"/>
    <property type="evidence" value="ECO:0007669"/>
    <property type="project" value="InterPro"/>
</dbReference>
<dbReference type="SUPFAM" id="SSF56112">
    <property type="entry name" value="Protein kinase-like (PK-like)"/>
    <property type="match status" value="1"/>
</dbReference>
<feature type="transmembrane region" description="Helical" evidence="2">
    <location>
        <begin position="397"/>
        <end position="415"/>
    </location>
</feature>
<dbReference type="InterPro" id="IPR004147">
    <property type="entry name" value="ABC1_dom"/>
</dbReference>
<dbReference type="InterPro" id="IPR000719">
    <property type="entry name" value="Prot_kinase_dom"/>
</dbReference>
<feature type="transmembrane region" description="Helical" evidence="2">
    <location>
        <begin position="486"/>
        <end position="509"/>
    </location>
</feature>
<name>A0A3D8Q3B7_9BACI</name>
<keyword evidence="2" id="KW-1133">Transmembrane helix</keyword>
<dbReference type="GO" id="GO:0004672">
    <property type="term" value="F:protein kinase activity"/>
    <property type="evidence" value="ECO:0007669"/>
    <property type="project" value="InterPro"/>
</dbReference>
<feature type="domain" description="Protein kinase" evidence="3">
    <location>
        <begin position="121"/>
        <end position="546"/>
    </location>
</feature>
<evidence type="ECO:0000256" key="2">
    <source>
        <dbReference type="SAM" id="Phobius"/>
    </source>
</evidence>